<protein>
    <recommendedName>
        <fullName evidence="1">TfuA-like core domain-containing protein</fullName>
    </recommendedName>
</protein>
<dbReference type="Pfam" id="PF07812">
    <property type="entry name" value="TfuA"/>
    <property type="match status" value="1"/>
</dbReference>
<organism evidence="2 3">
    <name type="scientific">Streptomyces daghestanicus</name>
    <dbReference type="NCBI Taxonomy" id="66885"/>
    <lineage>
        <taxon>Bacteria</taxon>
        <taxon>Bacillati</taxon>
        <taxon>Actinomycetota</taxon>
        <taxon>Actinomycetes</taxon>
        <taxon>Kitasatosporales</taxon>
        <taxon>Streptomycetaceae</taxon>
        <taxon>Streptomyces</taxon>
    </lineage>
</organism>
<proteinExistence type="predicted"/>
<keyword evidence="3" id="KW-1185">Reference proteome</keyword>
<evidence type="ECO:0000313" key="2">
    <source>
        <dbReference type="EMBL" id="GHI33247.1"/>
    </source>
</evidence>
<dbReference type="Proteomes" id="UP001052655">
    <property type="component" value="Unassembled WGS sequence"/>
</dbReference>
<sequence>MIHVFVGPTLPRSDPQLAAPGVRVWPPARHGDLFDTAVRSGDTVVLIDGVYHQAPALRHKEILAAMGRGIRMVGAASIGALRAAELAPYGMLGVGHIYTGYVRGDIDGDDEVAIGQAPDGEFGALTWPLVNLRHALQLAVADQVLDAERAAGLLSALRAVYYPQRTWAAVRAVCCGCGERAFADWLAERREQDRHFGDLKRADALAAVRTALDGTAATSVVAAPPPGWETTYFRRWSNAAVRERVYGLELSTEDRLVYQQVFDPAFRDRWAAYLEHLSRHPADGEPGLPLAVRLARAGVGGLPADRVFHPRLDLRDEQTVALLLAGETAEDRRAVARYADALAWARRSRPGFSTVAVRDEVARDFLLRVWRCDEGGFDAEASARGLRREASAVDAAKRFVPGVWEETKRMETARGGR</sequence>
<reference evidence="2" key="1">
    <citation type="submission" date="2024-05" db="EMBL/GenBank/DDBJ databases">
        <title>Whole genome shotgun sequence of Streptomyces daghestanicus NBRC 12762.</title>
        <authorList>
            <person name="Komaki H."/>
            <person name="Tamura T."/>
        </authorList>
    </citation>
    <scope>NUCLEOTIDE SEQUENCE</scope>
    <source>
        <strain evidence="2">NBRC 12762</strain>
    </source>
</reference>
<evidence type="ECO:0000313" key="3">
    <source>
        <dbReference type="Proteomes" id="UP001052655"/>
    </source>
</evidence>
<comment type="caution">
    <text evidence="2">The sequence shown here is derived from an EMBL/GenBank/DDBJ whole genome shotgun (WGS) entry which is preliminary data.</text>
</comment>
<name>A0ABQ3Q7I8_9ACTN</name>
<feature type="domain" description="TfuA-like core" evidence="1">
    <location>
        <begin position="48"/>
        <end position="166"/>
    </location>
</feature>
<dbReference type="EMBL" id="BNDX01000013">
    <property type="protein sequence ID" value="GHI33247.1"/>
    <property type="molecule type" value="Genomic_DNA"/>
</dbReference>
<accession>A0ABQ3Q7I8</accession>
<gene>
    <name evidence="2" type="ORF">Sdagh_49770</name>
</gene>
<dbReference type="InterPro" id="IPR012924">
    <property type="entry name" value="TfuA_core"/>
</dbReference>
<evidence type="ECO:0000259" key="1">
    <source>
        <dbReference type="Pfam" id="PF07812"/>
    </source>
</evidence>